<protein>
    <submittedName>
        <fullName evidence="1">Uncharacterized protein</fullName>
    </submittedName>
</protein>
<name>A0ABS8WUD3_DATST</name>
<dbReference type="EMBL" id="JACEIK010011572">
    <property type="protein sequence ID" value="MCE3215776.1"/>
    <property type="molecule type" value="Genomic_DNA"/>
</dbReference>
<keyword evidence="2" id="KW-1185">Reference proteome</keyword>
<comment type="caution">
    <text evidence="1">The sequence shown here is derived from an EMBL/GenBank/DDBJ whole genome shotgun (WGS) entry which is preliminary data.</text>
</comment>
<proteinExistence type="predicted"/>
<organism evidence="1 2">
    <name type="scientific">Datura stramonium</name>
    <name type="common">Jimsonweed</name>
    <name type="synonym">Common thornapple</name>
    <dbReference type="NCBI Taxonomy" id="4076"/>
    <lineage>
        <taxon>Eukaryota</taxon>
        <taxon>Viridiplantae</taxon>
        <taxon>Streptophyta</taxon>
        <taxon>Embryophyta</taxon>
        <taxon>Tracheophyta</taxon>
        <taxon>Spermatophyta</taxon>
        <taxon>Magnoliopsida</taxon>
        <taxon>eudicotyledons</taxon>
        <taxon>Gunneridae</taxon>
        <taxon>Pentapetalae</taxon>
        <taxon>asterids</taxon>
        <taxon>lamiids</taxon>
        <taxon>Solanales</taxon>
        <taxon>Solanaceae</taxon>
        <taxon>Solanoideae</taxon>
        <taxon>Datureae</taxon>
        <taxon>Datura</taxon>
    </lineage>
</organism>
<sequence length="107" mass="11967">MGFEKWGEFHPVWRVHGLGQSMGQSTFQWYCIPAPVLDLQRRTSLLKGSSKCRFAHSCSVFCFWPAPGLRLADAHLCFVGDLKGRHRSPSVSPSFLVLPCTWAAICA</sequence>
<gene>
    <name evidence="1" type="ORF">HAX54_003434</name>
</gene>
<dbReference type="Proteomes" id="UP000823775">
    <property type="component" value="Unassembled WGS sequence"/>
</dbReference>
<evidence type="ECO:0000313" key="2">
    <source>
        <dbReference type="Proteomes" id="UP000823775"/>
    </source>
</evidence>
<accession>A0ABS8WUD3</accession>
<evidence type="ECO:0000313" key="1">
    <source>
        <dbReference type="EMBL" id="MCE3215776.1"/>
    </source>
</evidence>
<reference evidence="1 2" key="1">
    <citation type="journal article" date="2021" name="BMC Genomics">
        <title>Datura genome reveals duplications of psychoactive alkaloid biosynthetic genes and high mutation rate following tissue culture.</title>
        <authorList>
            <person name="Rajewski A."/>
            <person name="Carter-House D."/>
            <person name="Stajich J."/>
            <person name="Litt A."/>
        </authorList>
    </citation>
    <scope>NUCLEOTIDE SEQUENCE [LARGE SCALE GENOMIC DNA]</scope>
    <source>
        <strain evidence="1">AR-01</strain>
    </source>
</reference>